<gene>
    <name evidence="2" type="ORF">LENED_002066</name>
</gene>
<keyword evidence="3" id="KW-1185">Reference proteome</keyword>
<accession>A0A1Q3E0L0</accession>
<name>A0A1Q3E0L0_LENED</name>
<evidence type="ECO:0000313" key="2">
    <source>
        <dbReference type="EMBL" id="GAW00539.1"/>
    </source>
</evidence>
<comment type="caution">
    <text evidence="2">The sequence shown here is derived from an EMBL/GenBank/DDBJ whole genome shotgun (WGS) entry which is preliminary data.</text>
</comment>
<feature type="region of interest" description="Disordered" evidence="1">
    <location>
        <begin position="112"/>
        <end position="135"/>
    </location>
</feature>
<dbReference type="AlphaFoldDB" id="A0A1Q3E0L0"/>
<feature type="compositionally biased region" description="Polar residues" evidence="1">
    <location>
        <begin position="126"/>
        <end position="135"/>
    </location>
</feature>
<dbReference type="Proteomes" id="UP000188533">
    <property type="component" value="Unassembled WGS sequence"/>
</dbReference>
<organism evidence="2 3">
    <name type="scientific">Lentinula edodes</name>
    <name type="common">Shiitake mushroom</name>
    <name type="synonym">Lentinus edodes</name>
    <dbReference type="NCBI Taxonomy" id="5353"/>
    <lineage>
        <taxon>Eukaryota</taxon>
        <taxon>Fungi</taxon>
        <taxon>Dikarya</taxon>
        <taxon>Basidiomycota</taxon>
        <taxon>Agaricomycotina</taxon>
        <taxon>Agaricomycetes</taxon>
        <taxon>Agaricomycetidae</taxon>
        <taxon>Agaricales</taxon>
        <taxon>Marasmiineae</taxon>
        <taxon>Omphalotaceae</taxon>
        <taxon>Lentinula</taxon>
    </lineage>
</organism>
<evidence type="ECO:0000313" key="3">
    <source>
        <dbReference type="Proteomes" id="UP000188533"/>
    </source>
</evidence>
<reference evidence="2 3" key="2">
    <citation type="submission" date="2017-02" db="EMBL/GenBank/DDBJ databases">
        <title>A genome survey and senescence transcriptome analysis in Lentinula edodes.</title>
        <authorList>
            <person name="Sakamoto Y."/>
            <person name="Nakade K."/>
            <person name="Sato S."/>
            <person name="Yoshida Y."/>
            <person name="Miyazaki K."/>
            <person name="Natsume S."/>
            <person name="Konno N."/>
        </authorList>
    </citation>
    <scope>NUCLEOTIDE SEQUENCE [LARGE SCALE GENOMIC DNA]</scope>
    <source>
        <strain evidence="2 3">NBRC 111202</strain>
    </source>
</reference>
<protein>
    <submittedName>
        <fullName evidence="2">Uncharacterized protein</fullName>
    </submittedName>
</protein>
<evidence type="ECO:0000256" key="1">
    <source>
        <dbReference type="SAM" id="MobiDB-lite"/>
    </source>
</evidence>
<sequence>MTPPTIAPISVPWPSELGVEDDEALELADVDETVLVIEFDWVNDAEVDDDEEDEAEGDEDEEREEEDEDGETELEPVVVLLVELGLELDIEVLETEVLSEVVVSARPLNITSSTPTHKQKTDTHNTTESINIMGS</sequence>
<reference evidence="2 3" key="1">
    <citation type="submission" date="2016-08" db="EMBL/GenBank/DDBJ databases">
        <authorList>
            <consortium name="Lentinula edodes genome sequencing consortium"/>
            <person name="Sakamoto Y."/>
            <person name="Nakade K."/>
            <person name="Sato S."/>
            <person name="Yoshida Y."/>
            <person name="Miyazaki K."/>
            <person name="Natsume S."/>
            <person name="Konno N."/>
        </authorList>
    </citation>
    <scope>NUCLEOTIDE SEQUENCE [LARGE SCALE GENOMIC DNA]</scope>
    <source>
        <strain evidence="2 3">NBRC 111202</strain>
    </source>
</reference>
<feature type="region of interest" description="Disordered" evidence="1">
    <location>
        <begin position="41"/>
        <end position="75"/>
    </location>
</feature>
<feature type="compositionally biased region" description="Acidic residues" evidence="1">
    <location>
        <begin position="41"/>
        <end position="74"/>
    </location>
</feature>
<proteinExistence type="predicted"/>
<dbReference type="EMBL" id="BDGU01000032">
    <property type="protein sequence ID" value="GAW00539.1"/>
    <property type="molecule type" value="Genomic_DNA"/>
</dbReference>